<feature type="non-terminal residue" evidence="1">
    <location>
        <position position="61"/>
    </location>
</feature>
<accession>A0A2N0NC90</accession>
<dbReference type="EMBL" id="LLXJ01011970">
    <property type="protein sequence ID" value="PKB92193.1"/>
    <property type="molecule type" value="Genomic_DNA"/>
</dbReference>
<protein>
    <submittedName>
        <fullName evidence="1">Uncharacterized protein</fullName>
    </submittedName>
</protein>
<name>A0A2N0NC90_9GLOM</name>
<dbReference type="Proteomes" id="UP000232722">
    <property type="component" value="Unassembled WGS sequence"/>
</dbReference>
<sequence length="61" mass="7196">MNTDDNLFDPTRKFKSSKFTFLKYNNTDDNLFDPTRKFKSSTVPVSFIPFKNNEKKCNYCG</sequence>
<gene>
    <name evidence="1" type="ORF">RhiirA5_445647</name>
</gene>
<reference evidence="1 2" key="1">
    <citation type="submission" date="2016-04" db="EMBL/GenBank/DDBJ databases">
        <title>Genome analyses suggest a sexual origin of heterokaryosis in a supposedly ancient asexual fungus.</title>
        <authorList>
            <person name="Ropars J."/>
            <person name="Sedzielewska K."/>
            <person name="Noel J."/>
            <person name="Charron P."/>
            <person name="Farinelli L."/>
            <person name="Marton T."/>
            <person name="Kruger M."/>
            <person name="Pelin A."/>
            <person name="Brachmann A."/>
            <person name="Corradi N."/>
        </authorList>
    </citation>
    <scope>NUCLEOTIDE SEQUENCE [LARGE SCALE GENOMIC DNA]</scope>
    <source>
        <strain evidence="1 2">A5</strain>
    </source>
</reference>
<dbReference type="AlphaFoldDB" id="A0A2N0NC90"/>
<organism evidence="1 2">
    <name type="scientific">Rhizophagus irregularis</name>
    <dbReference type="NCBI Taxonomy" id="588596"/>
    <lineage>
        <taxon>Eukaryota</taxon>
        <taxon>Fungi</taxon>
        <taxon>Fungi incertae sedis</taxon>
        <taxon>Mucoromycota</taxon>
        <taxon>Glomeromycotina</taxon>
        <taxon>Glomeromycetes</taxon>
        <taxon>Glomerales</taxon>
        <taxon>Glomeraceae</taxon>
        <taxon>Rhizophagus</taxon>
    </lineage>
</organism>
<evidence type="ECO:0000313" key="2">
    <source>
        <dbReference type="Proteomes" id="UP000232722"/>
    </source>
</evidence>
<comment type="caution">
    <text evidence="1">The sequence shown here is derived from an EMBL/GenBank/DDBJ whole genome shotgun (WGS) entry which is preliminary data.</text>
</comment>
<proteinExistence type="predicted"/>
<evidence type="ECO:0000313" key="1">
    <source>
        <dbReference type="EMBL" id="PKB92193.1"/>
    </source>
</evidence>
<reference evidence="1 2" key="2">
    <citation type="submission" date="2017-09" db="EMBL/GenBank/DDBJ databases">
        <title>Extensive intraspecific genome diversity in a model arbuscular mycorrhizal fungus.</title>
        <authorList>
            <person name="Chen E.C."/>
            <person name="Morin E."/>
            <person name="Beaudet D."/>
            <person name="Noel J."/>
            <person name="Ndikumana S."/>
            <person name="Charron P."/>
            <person name="St-Onge C."/>
            <person name="Giorgi J."/>
            <person name="Grigoriev I.V."/>
            <person name="Roux C."/>
            <person name="Martin F.M."/>
            <person name="Corradi N."/>
        </authorList>
    </citation>
    <scope>NUCLEOTIDE SEQUENCE [LARGE SCALE GENOMIC DNA]</scope>
    <source>
        <strain evidence="1 2">A5</strain>
    </source>
</reference>